<dbReference type="PROSITE" id="PS51257">
    <property type="entry name" value="PROKAR_LIPOPROTEIN"/>
    <property type="match status" value="1"/>
</dbReference>
<dbReference type="EMBL" id="CP046415">
    <property type="protein sequence ID" value="QGT79273.1"/>
    <property type="molecule type" value="Genomic_DNA"/>
</dbReference>
<name>A0A6I6D5I8_9GAMM</name>
<organism evidence="2 3">
    <name type="scientific">Guyparkeria halophila</name>
    <dbReference type="NCBI Taxonomy" id="47960"/>
    <lineage>
        <taxon>Bacteria</taxon>
        <taxon>Pseudomonadati</taxon>
        <taxon>Pseudomonadota</taxon>
        <taxon>Gammaproteobacteria</taxon>
        <taxon>Chromatiales</taxon>
        <taxon>Thioalkalibacteraceae</taxon>
        <taxon>Guyparkeria</taxon>
    </lineage>
</organism>
<feature type="chain" id="PRO_5026051239" evidence="1">
    <location>
        <begin position="19"/>
        <end position="89"/>
    </location>
</feature>
<gene>
    <name evidence="2" type="ORF">GM160_10445</name>
</gene>
<protein>
    <submittedName>
        <fullName evidence="2">Uncharacterized protein</fullName>
    </submittedName>
</protein>
<dbReference type="RefSeq" id="WP_136867351.1">
    <property type="nucleotide sequence ID" value="NZ_CP046415.1"/>
</dbReference>
<dbReference type="KEGG" id="ghl:GM160_10445"/>
<feature type="signal peptide" evidence="1">
    <location>
        <begin position="1"/>
        <end position="18"/>
    </location>
</feature>
<reference evidence="2 3" key="1">
    <citation type="submission" date="2019-11" db="EMBL/GenBank/DDBJ databases">
        <authorList>
            <person name="Zhang J."/>
            <person name="Sun C."/>
        </authorList>
    </citation>
    <scope>NUCLEOTIDE SEQUENCE [LARGE SCALE GENOMIC DNA]</scope>
    <source>
        <strain evidence="3">sp2</strain>
    </source>
</reference>
<evidence type="ECO:0000313" key="3">
    <source>
        <dbReference type="Proteomes" id="UP000427716"/>
    </source>
</evidence>
<dbReference type="Proteomes" id="UP000427716">
    <property type="component" value="Chromosome"/>
</dbReference>
<dbReference type="AlphaFoldDB" id="A0A6I6D5I8"/>
<accession>A0A6I6D5I8</accession>
<sequence>MPKRLLTFALLMSGGALLSGCLTMSGNYEIQAYDQRGKRLDPNIVWYAEGRHVYTVRNALCMSHPDATLITIDLETGEQHPSESPHRCR</sequence>
<keyword evidence="3" id="KW-1185">Reference proteome</keyword>
<evidence type="ECO:0000313" key="2">
    <source>
        <dbReference type="EMBL" id="QGT79273.1"/>
    </source>
</evidence>
<proteinExistence type="predicted"/>
<evidence type="ECO:0000256" key="1">
    <source>
        <dbReference type="SAM" id="SignalP"/>
    </source>
</evidence>
<keyword evidence="1" id="KW-0732">Signal</keyword>